<reference evidence="2 3" key="1">
    <citation type="journal article" date="2019" name="Sci. Rep.">
        <title>Orb-weaving spider Araneus ventricosus genome elucidates the spidroin gene catalogue.</title>
        <authorList>
            <person name="Kono N."/>
            <person name="Nakamura H."/>
            <person name="Ohtoshi R."/>
            <person name="Moran D.A.P."/>
            <person name="Shinohara A."/>
            <person name="Yoshida Y."/>
            <person name="Fujiwara M."/>
            <person name="Mori M."/>
            <person name="Tomita M."/>
            <person name="Arakawa K."/>
        </authorList>
    </citation>
    <scope>NUCLEOTIDE SEQUENCE [LARGE SCALE GENOMIC DNA]</scope>
</reference>
<dbReference type="GO" id="GO:0005634">
    <property type="term" value="C:nucleus"/>
    <property type="evidence" value="ECO:0007669"/>
    <property type="project" value="TreeGrafter"/>
</dbReference>
<gene>
    <name evidence="2" type="primary">TIGD1_35</name>
    <name evidence="2" type="ORF">AVEN_55697_1</name>
</gene>
<proteinExistence type="predicted"/>
<keyword evidence="3" id="KW-1185">Reference proteome</keyword>
<dbReference type="EMBL" id="BGPR01026284">
    <property type="protein sequence ID" value="GBN95876.1"/>
    <property type="molecule type" value="Genomic_DNA"/>
</dbReference>
<dbReference type="GO" id="GO:0003677">
    <property type="term" value="F:DNA binding"/>
    <property type="evidence" value="ECO:0007669"/>
    <property type="project" value="TreeGrafter"/>
</dbReference>
<comment type="caution">
    <text evidence="2">The sequence shown here is derived from an EMBL/GenBank/DDBJ whole genome shotgun (WGS) entry which is preliminary data.</text>
</comment>
<organism evidence="2 3">
    <name type="scientific">Araneus ventricosus</name>
    <name type="common">Orbweaver spider</name>
    <name type="synonym">Epeira ventricosa</name>
    <dbReference type="NCBI Taxonomy" id="182803"/>
    <lineage>
        <taxon>Eukaryota</taxon>
        <taxon>Metazoa</taxon>
        <taxon>Ecdysozoa</taxon>
        <taxon>Arthropoda</taxon>
        <taxon>Chelicerata</taxon>
        <taxon>Arachnida</taxon>
        <taxon>Araneae</taxon>
        <taxon>Araneomorphae</taxon>
        <taxon>Entelegynae</taxon>
        <taxon>Araneoidea</taxon>
        <taxon>Araneidae</taxon>
        <taxon>Araneus</taxon>
    </lineage>
</organism>
<dbReference type="PANTHER" id="PTHR19303">
    <property type="entry name" value="TRANSPOSON"/>
    <property type="match status" value="1"/>
</dbReference>
<dbReference type="Pfam" id="PF03184">
    <property type="entry name" value="DDE_1"/>
    <property type="match status" value="1"/>
</dbReference>
<dbReference type="PANTHER" id="PTHR19303:SF27">
    <property type="entry name" value="HTH CENPB-TYPE DOMAIN-CONTAINING PROTEIN"/>
    <property type="match status" value="1"/>
</dbReference>
<dbReference type="InterPro" id="IPR050863">
    <property type="entry name" value="CenT-Element_Derived"/>
</dbReference>
<accession>A0A4Y2T8S6</accession>
<sequence length="225" mass="26044">MSGFTPANVARAKFGCIRENLLYSKKLTSFRQRKKIYNLRYWHPPPPYNNPFFDFQKEKREQDNVIPREWFKSLVRISFVRKRVIFADLVKKNHEWPKKREVVAGSRSLREEPASTGCEARPAASAGSDTKAAANFIGDFKKLVNSEGYLPQQVFNCDETGLFWKKMPKRTCITEEEIAFPGHKTMKDRLTLLFCANASGDLKIKLLLVYRSETPRAFKKCRRAG</sequence>
<dbReference type="Proteomes" id="UP000499080">
    <property type="component" value="Unassembled WGS sequence"/>
</dbReference>
<name>A0A4Y2T8S6_ARAVE</name>
<dbReference type="AlphaFoldDB" id="A0A4Y2T8S6"/>
<evidence type="ECO:0000313" key="2">
    <source>
        <dbReference type="EMBL" id="GBN95876.1"/>
    </source>
</evidence>
<dbReference type="OrthoDB" id="7995304at2759"/>
<feature type="domain" description="DDE-1" evidence="1">
    <location>
        <begin position="187"/>
        <end position="220"/>
    </location>
</feature>
<dbReference type="InterPro" id="IPR004875">
    <property type="entry name" value="DDE_SF_endonuclease_dom"/>
</dbReference>
<evidence type="ECO:0000259" key="1">
    <source>
        <dbReference type="Pfam" id="PF03184"/>
    </source>
</evidence>
<evidence type="ECO:0000313" key="3">
    <source>
        <dbReference type="Proteomes" id="UP000499080"/>
    </source>
</evidence>
<protein>
    <submittedName>
        <fullName evidence="2">Tigger transposable element-derived protein 1</fullName>
    </submittedName>
</protein>